<feature type="chain" id="PRO_5046479595" evidence="1">
    <location>
        <begin position="22"/>
        <end position="297"/>
    </location>
</feature>
<gene>
    <name evidence="2" type="ORF">ACFQ39_00785</name>
</gene>
<feature type="signal peptide" evidence="1">
    <location>
        <begin position="1"/>
        <end position="21"/>
    </location>
</feature>
<evidence type="ECO:0000313" key="3">
    <source>
        <dbReference type="Proteomes" id="UP001597201"/>
    </source>
</evidence>
<comment type="caution">
    <text evidence="2">The sequence shown here is derived from an EMBL/GenBank/DDBJ whole genome shotgun (WGS) entry which is preliminary data.</text>
</comment>
<keyword evidence="1" id="KW-0732">Signal</keyword>
<evidence type="ECO:0000256" key="1">
    <source>
        <dbReference type="SAM" id="SignalP"/>
    </source>
</evidence>
<organism evidence="2 3">
    <name type="scientific">Namhaeicola litoreus</name>
    <dbReference type="NCBI Taxonomy" id="1052145"/>
    <lineage>
        <taxon>Bacteria</taxon>
        <taxon>Pseudomonadati</taxon>
        <taxon>Bacteroidota</taxon>
        <taxon>Flavobacteriia</taxon>
        <taxon>Flavobacteriales</taxon>
        <taxon>Flavobacteriaceae</taxon>
        <taxon>Namhaeicola</taxon>
    </lineage>
</organism>
<accession>A0ABW3XX33</accession>
<name>A0ABW3XX33_9FLAO</name>
<reference evidence="3" key="1">
    <citation type="journal article" date="2019" name="Int. J. Syst. Evol. Microbiol.">
        <title>The Global Catalogue of Microorganisms (GCM) 10K type strain sequencing project: providing services to taxonomists for standard genome sequencing and annotation.</title>
        <authorList>
            <consortium name="The Broad Institute Genomics Platform"/>
            <consortium name="The Broad Institute Genome Sequencing Center for Infectious Disease"/>
            <person name="Wu L."/>
            <person name="Ma J."/>
        </authorList>
    </citation>
    <scope>NUCLEOTIDE SEQUENCE [LARGE SCALE GENOMIC DNA]</scope>
    <source>
        <strain evidence="3">CCUG 61485</strain>
    </source>
</reference>
<keyword evidence="3" id="KW-1185">Reference proteome</keyword>
<proteinExistence type="predicted"/>
<protein>
    <submittedName>
        <fullName evidence="2">Uncharacterized protein</fullName>
    </submittedName>
</protein>
<dbReference type="Proteomes" id="UP001597201">
    <property type="component" value="Unassembled WGS sequence"/>
</dbReference>
<dbReference type="EMBL" id="JBHTMY010000001">
    <property type="protein sequence ID" value="MFD1314136.1"/>
    <property type="molecule type" value="Genomic_DNA"/>
</dbReference>
<sequence length="297" mass="34181">MKSFIAFPMFLVVLICTNVQSQTDKLYDSISIFQKNVNKNKFQFKPEKIGDMSISQEKPRRSTYSAGEVLEDIGRVGLTLVLNGLFGDYTDTSIDDTDEVDWVLTSRLNCAIPSYNWEIQILTKGIHYKEFNAYGSELGSNSQREVWWDDSTTGMILHQKDTISRFVLFVNPDINHIIEKMAPDDFEDRKVGIMNNLHDTFGQGSLFLWHIDFAIIGKFRGDDFAAVCSEQAGKYWIFRNGIPQGILQFPQNLLFQQSKKSEERHLLVAKNAANLSTDLLRLSMLYYYFRSNFETPD</sequence>
<dbReference type="RefSeq" id="WP_377175457.1">
    <property type="nucleotide sequence ID" value="NZ_JBHTMY010000001.1"/>
</dbReference>
<evidence type="ECO:0000313" key="2">
    <source>
        <dbReference type="EMBL" id="MFD1314136.1"/>
    </source>
</evidence>